<feature type="compositionally biased region" description="Polar residues" evidence="6">
    <location>
        <begin position="997"/>
        <end position="1016"/>
    </location>
</feature>
<feature type="region of interest" description="Disordered" evidence="6">
    <location>
        <begin position="339"/>
        <end position="519"/>
    </location>
</feature>
<comment type="function">
    <text evidence="1">Required for peroxisome inheritance.</text>
</comment>
<organism evidence="7 8">
    <name type="scientific">Trichocladium antarcticum</name>
    <dbReference type="NCBI Taxonomy" id="1450529"/>
    <lineage>
        <taxon>Eukaryota</taxon>
        <taxon>Fungi</taxon>
        <taxon>Dikarya</taxon>
        <taxon>Ascomycota</taxon>
        <taxon>Pezizomycotina</taxon>
        <taxon>Sordariomycetes</taxon>
        <taxon>Sordariomycetidae</taxon>
        <taxon>Sordariales</taxon>
        <taxon>Chaetomiaceae</taxon>
        <taxon>Trichocladium</taxon>
    </lineage>
</organism>
<proteinExistence type="inferred from homology"/>
<keyword evidence="5" id="KW-0472">Membrane</keyword>
<comment type="similarity">
    <text evidence="3">Belongs to the INP1 family.</text>
</comment>
<dbReference type="GO" id="GO:0045033">
    <property type="term" value="P:peroxisome inheritance"/>
    <property type="evidence" value="ECO:0007669"/>
    <property type="project" value="InterPro"/>
</dbReference>
<evidence type="ECO:0000256" key="5">
    <source>
        <dbReference type="ARBA" id="ARBA00023136"/>
    </source>
</evidence>
<comment type="caution">
    <text evidence="7">The sequence shown here is derived from an EMBL/GenBank/DDBJ whole genome shotgun (WGS) entry which is preliminary data.</text>
</comment>
<reference evidence="7" key="1">
    <citation type="journal article" date="2023" name="Mol. Phylogenet. Evol.">
        <title>Genome-scale phylogeny and comparative genomics of the fungal order Sordariales.</title>
        <authorList>
            <person name="Hensen N."/>
            <person name="Bonometti L."/>
            <person name="Westerberg I."/>
            <person name="Brannstrom I.O."/>
            <person name="Guillou S."/>
            <person name="Cros-Aarteil S."/>
            <person name="Calhoun S."/>
            <person name="Haridas S."/>
            <person name="Kuo A."/>
            <person name="Mondo S."/>
            <person name="Pangilinan J."/>
            <person name="Riley R."/>
            <person name="LaButti K."/>
            <person name="Andreopoulos B."/>
            <person name="Lipzen A."/>
            <person name="Chen C."/>
            <person name="Yan M."/>
            <person name="Daum C."/>
            <person name="Ng V."/>
            <person name="Clum A."/>
            <person name="Steindorff A."/>
            <person name="Ohm R.A."/>
            <person name="Martin F."/>
            <person name="Silar P."/>
            <person name="Natvig D.O."/>
            <person name="Lalanne C."/>
            <person name="Gautier V."/>
            <person name="Ament-Velasquez S.L."/>
            <person name="Kruys A."/>
            <person name="Hutchinson M.I."/>
            <person name="Powell A.J."/>
            <person name="Barry K."/>
            <person name="Miller A.N."/>
            <person name="Grigoriev I.V."/>
            <person name="Debuchy R."/>
            <person name="Gladieux P."/>
            <person name="Hiltunen Thoren M."/>
            <person name="Johannesson H."/>
        </authorList>
    </citation>
    <scope>NUCLEOTIDE SEQUENCE</scope>
    <source>
        <strain evidence="7">CBS 123565</strain>
    </source>
</reference>
<dbReference type="InterPro" id="IPR024758">
    <property type="entry name" value="Inp1"/>
</dbReference>
<gene>
    <name evidence="7" type="ORF">BT67DRAFT_432927</name>
</gene>
<feature type="compositionally biased region" description="Low complexity" evidence="6">
    <location>
        <begin position="349"/>
        <end position="363"/>
    </location>
</feature>
<feature type="region of interest" description="Disordered" evidence="6">
    <location>
        <begin position="1"/>
        <end position="32"/>
    </location>
</feature>
<dbReference type="EMBL" id="MU853404">
    <property type="protein sequence ID" value="KAK4136160.1"/>
    <property type="molecule type" value="Genomic_DNA"/>
</dbReference>
<evidence type="ECO:0000256" key="3">
    <source>
        <dbReference type="ARBA" id="ARBA00010707"/>
    </source>
</evidence>
<feature type="compositionally biased region" description="Low complexity" evidence="6">
    <location>
        <begin position="449"/>
        <end position="458"/>
    </location>
</feature>
<dbReference type="Proteomes" id="UP001304895">
    <property type="component" value="Unassembled WGS sequence"/>
</dbReference>
<evidence type="ECO:0000313" key="7">
    <source>
        <dbReference type="EMBL" id="KAK4136160.1"/>
    </source>
</evidence>
<protein>
    <recommendedName>
        <fullName evidence="4">Inheritance of peroxisomes protein 1</fullName>
    </recommendedName>
</protein>
<feature type="compositionally biased region" description="Low complexity" evidence="6">
    <location>
        <begin position="465"/>
        <end position="482"/>
    </location>
</feature>
<keyword evidence="8" id="KW-1185">Reference proteome</keyword>
<reference evidence="7" key="2">
    <citation type="submission" date="2023-05" db="EMBL/GenBank/DDBJ databases">
        <authorList>
            <consortium name="Lawrence Berkeley National Laboratory"/>
            <person name="Steindorff A."/>
            <person name="Hensen N."/>
            <person name="Bonometti L."/>
            <person name="Westerberg I."/>
            <person name="Brannstrom I.O."/>
            <person name="Guillou S."/>
            <person name="Cros-Aarteil S."/>
            <person name="Calhoun S."/>
            <person name="Haridas S."/>
            <person name="Kuo A."/>
            <person name="Mondo S."/>
            <person name="Pangilinan J."/>
            <person name="Riley R."/>
            <person name="Labutti K."/>
            <person name="Andreopoulos B."/>
            <person name="Lipzen A."/>
            <person name="Chen C."/>
            <person name="Yanf M."/>
            <person name="Daum C."/>
            <person name="Ng V."/>
            <person name="Clum A."/>
            <person name="Ohm R."/>
            <person name="Martin F."/>
            <person name="Silar P."/>
            <person name="Natvig D."/>
            <person name="Lalanne C."/>
            <person name="Gautier V."/>
            <person name="Ament-Velasquez S.L."/>
            <person name="Kruys A."/>
            <person name="Hutchinson M.I."/>
            <person name="Powell A.J."/>
            <person name="Barry K."/>
            <person name="Miller A.N."/>
            <person name="Grigoriev I.V."/>
            <person name="Debuchy R."/>
            <person name="Gladieux P."/>
            <person name="Thoren M.H."/>
            <person name="Johannesson H."/>
        </authorList>
    </citation>
    <scope>NUCLEOTIDE SEQUENCE</scope>
    <source>
        <strain evidence="7">CBS 123565</strain>
    </source>
</reference>
<feature type="region of interest" description="Disordered" evidence="6">
    <location>
        <begin position="954"/>
        <end position="1053"/>
    </location>
</feature>
<name>A0AAN6ZEI2_9PEZI</name>
<feature type="region of interest" description="Disordered" evidence="6">
    <location>
        <begin position="717"/>
        <end position="749"/>
    </location>
</feature>
<dbReference type="GO" id="GO:0005780">
    <property type="term" value="C:extrinsic component of intraperoxisomal membrane"/>
    <property type="evidence" value="ECO:0007669"/>
    <property type="project" value="InterPro"/>
</dbReference>
<accession>A0AAN6ZEI2</accession>
<feature type="compositionally biased region" description="Basic and acidic residues" evidence="6">
    <location>
        <begin position="730"/>
        <end position="745"/>
    </location>
</feature>
<evidence type="ECO:0000256" key="1">
    <source>
        <dbReference type="ARBA" id="ARBA00003594"/>
    </source>
</evidence>
<feature type="compositionally biased region" description="Low complexity" evidence="6">
    <location>
        <begin position="12"/>
        <end position="32"/>
    </location>
</feature>
<dbReference type="Pfam" id="PF12634">
    <property type="entry name" value="Inp1"/>
    <property type="match status" value="1"/>
</dbReference>
<feature type="region of interest" description="Disordered" evidence="6">
    <location>
        <begin position="910"/>
        <end position="933"/>
    </location>
</feature>
<feature type="compositionally biased region" description="Pro residues" evidence="6">
    <location>
        <begin position="483"/>
        <end position="495"/>
    </location>
</feature>
<feature type="compositionally biased region" description="Low complexity" evidence="6">
    <location>
        <begin position="503"/>
        <end position="519"/>
    </location>
</feature>
<feature type="compositionally biased region" description="Polar residues" evidence="6">
    <location>
        <begin position="371"/>
        <end position="406"/>
    </location>
</feature>
<feature type="region of interest" description="Disordered" evidence="6">
    <location>
        <begin position="805"/>
        <end position="826"/>
    </location>
</feature>
<evidence type="ECO:0000256" key="4">
    <source>
        <dbReference type="ARBA" id="ARBA00021397"/>
    </source>
</evidence>
<evidence type="ECO:0000256" key="6">
    <source>
        <dbReference type="SAM" id="MobiDB-lite"/>
    </source>
</evidence>
<evidence type="ECO:0000256" key="2">
    <source>
        <dbReference type="ARBA" id="ARBA00004421"/>
    </source>
</evidence>
<evidence type="ECO:0000313" key="8">
    <source>
        <dbReference type="Proteomes" id="UP001304895"/>
    </source>
</evidence>
<feature type="region of interest" description="Disordered" evidence="6">
    <location>
        <begin position="249"/>
        <end position="273"/>
    </location>
</feature>
<dbReference type="AlphaFoldDB" id="A0AAN6ZEI2"/>
<sequence>MESPRPRSSGFAAPRRVSTAPVPAAAPLPASSPQSAGVLVDTLYDHPNVKIVSFTATARSLSLGPRATAGSDIEPGSLPWSTQLERTIAVGPFRIYRAPGSVAFLSCGSALQPILPKSQAWCVDEESSKFVLQVRRPQYWRIEVPVEDQDEVRRAQQLRDVFDAILQFEKTECPFQRPFTVELPERPQTPVKKRPWTPVRRSSASLPLAPAMPVEIARLHKGTPRGSICIGDLRIAGETRKALSDHIRGLKPPAEETGSEEDGQAGNACKPHADLAPSLTVSAQVERFQGYSLAVPPQQTTAVTAPEVGESNLANARPEVPRLKPPTVSLESSHVLEWRATPLPPSPPLSNSGSPRSSSLQLPTHAFPDTPLTQQDSSDRTITSKPSQTWSVVTDSSECSVETAPTSLPDLDCSPTLVPESRPARIAEPTITTTDAECEEPAHPPSPSSPATTPPQSARHPRPPNSRATASSSISPSRRALSPLPPPANLFSPPPHNHKSPPRNRNPTTTTTRTSNTSNALATLAHRLPLTTVLHKTCEILLSPPAHLLNLMLRVAARIAAGEWRGLVFGVGARGEPVSVAWDYEDDDERTLLRQGRRRRRQRRLLLLQQGEFLREARGQDHRRCMLGSYQARTKMSQLRGSSGRGRRRKETDEDGGLLTVRVANVWPFNQDARPRTWKEHPVGKNTRDTTSIMATPTASHLDDLAFQTKIDDYGDFRDVTPPLDEQEELHDSRRREAQARRDLESDGCPPCYPPDVDVSELRDPPKECRAIVHYWLSFPWTGGNLLCAQLIEWRKFRASQQRARRRSKDFEQELRQRRQRHGLDGPPALAMELEQQSTLQRWIEFQNHALVRLEGMGRKRDGLKKELTEPHTADDMDAYKYMLETSEQDIERHMVLLHWIEQKRQAMNSGDDARASGNGHNPIARRVSGRACRKREAALSPVLDNRARISKPNGLLMRKARHQMAKPEAATSTQKSDIILPEATSQRKRRLPIAKGSNQIGSAKDNSALSQLGSQKRTKPQPRSTGLAPMNRAGPITRSGRISKAPDRWGLG</sequence>
<comment type="subcellular location">
    <subcellularLocation>
        <location evidence="2">Peroxisome membrane</location>
        <topology evidence="2">Peripheral membrane protein</topology>
    </subcellularLocation>
</comment>